<proteinExistence type="inferred from homology"/>
<comment type="caution">
    <text evidence="3">The sequence shown here is derived from an EMBL/GenBank/DDBJ whole genome shotgun (WGS) entry which is preliminary data.</text>
</comment>
<dbReference type="PANTHER" id="PTHR43639">
    <property type="entry name" value="OXIDOREDUCTASE, SHORT-CHAIN DEHYDROGENASE/REDUCTASE FAMILY (AFU_ORTHOLOGUE AFUA_5G02870)"/>
    <property type="match status" value="1"/>
</dbReference>
<dbReference type="EMBL" id="LCPB01000005">
    <property type="protein sequence ID" value="KKU90225.1"/>
    <property type="molecule type" value="Genomic_DNA"/>
</dbReference>
<keyword evidence="2" id="KW-0560">Oxidoreductase</keyword>
<dbReference type="PRINTS" id="PR00081">
    <property type="entry name" value="GDHRDH"/>
</dbReference>
<dbReference type="AlphaFoldDB" id="A0A0G1X754"/>
<dbReference type="PANTHER" id="PTHR43639:SF1">
    <property type="entry name" value="SHORT-CHAIN DEHYDROGENASE_REDUCTASE FAMILY PROTEIN"/>
    <property type="match status" value="1"/>
</dbReference>
<dbReference type="InterPro" id="IPR002347">
    <property type="entry name" value="SDR_fam"/>
</dbReference>
<name>A0A0G1X754_9BACT</name>
<evidence type="ECO:0008006" key="5">
    <source>
        <dbReference type="Google" id="ProtNLM"/>
    </source>
</evidence>
<accession>A0A0G1X754</accession>
<dbReference type="InterPro" id="IPR020904">
    <property type="entry name" value="Sc_DH/Rdtase_CS"/>
</dbReference>
<reference evidence="3 4" key="1">
    <citation type="journal article" date="2015" name="Nature">
        <title>rRNA introns, odd ribosomes, and small enigmatic genomes across a large radiation of phyla.</title>
        <authorList>
            <person name="Brown C.T."/>
            <person name="Hug L.A."/>
            <person name="Thomas B.C."/>
            <person name="Sharon I."/>
            <person name="Castelle C.J."/>
            <person name="Singh A."/>
            <person name="Wilkins M.J."/>
            <person name="Williams K.H."/>
            <person name="Banfield J.F."/>
        </authorList>
    </citation>
    <scope>NUCLEOTIDE SEQUENCE [LARGE SCALE GENOMIC DNA]</scope>
</reference>
<comment type="similarity">
    <text evidence="1">Belongs to the short-chain dehydrogenases/reductases (SDR) family.</text>
</comment>
<evidence type="ECO:0000256" key="1">
    <source>
        <dbReference type="ARBA" id="ARBA00006484"/>
    </source>
</evidence>
<dbReference type="PROSITE" id="PS00061">
    <property type="entry name" value="ADH_SHORT"/>
    <property type="match status" value="1"/>
</dbReference>
<dbReference type="InterPro" id="IPR036291">
    <property type="entry name" value="NAD(P)-bd_dom_sf"/>
</dbReference>
<evidence type="ECO:0000256" key="2">
    <source>
        <dbReference type="ARBA" id="ARBA00023002"/>
    </source>
</evidence>
<dbReference type="CDD" id="cd05233">
    <property type="entry name" value="SDR_c"/>
    <property type="match status" value="1"/>
</dbReference>
<evidence type="ECO:0000313" key="4">
    <source>
        <dbReference type="Proteomes" id="UP000033882"/>
    </source>
</evidence>
<dbReference type="Proteomes" id="UP000033882">
    <property type="component" value="Unassembled WGS sequence"/>
</dbReference>
<protein>
    <recommendedName>
        <fullName evidence="5">Short-chain dehydrogenase/reductase SDR</fullName>
    </recommendedName>
</protein>
<sequence>MIHKKVAIVSGGAMGYKDGGASIGGAAAIRLARDGYAVVVVDEGAMGQRTVDAIKQNGGEALFLQLDVTNSENVHKIIATTKEIYGALTCLVNCVARYSPDMAKNIADISEEEWSKTLDVNLNSYFKMAKYTIPLMTESGGGAIINISSIESFVALPNFSVYSVSKGAVDALTRTIAVDFAPHIRANSILPGFVKVANSEGTRTPEELELWYQEISKQYPLQRVCEAEEIANVVAFLASDESSYINGQSIVVDGGKGIADAHSF</sequence>
<organism evidence="3 4">
    <name type="scientific">Candidatus Wolfebacteria bacterium GW2011_GWA2_47_9b</name>
    <dbReference type="NCBI Taxonomy" id="1619005"/>
    <lineage>
        <taxon>Bacteria</taxon>
        <taxon>Candidatus Wolfeibacteriota</taxon>
    </lineage>
</organism>
<dbReference type="Pfam" id="PF13561">
    <property type="entry name" value="adh_short_C2"/>
    <property type="match status" value="1"/>
</dbReference>
<dbReference type="FunFam" id="3.40.50.720:FF:000084">
    <property type="entry name" value="Short-chain dehydrogenase reductase"/>
    <property type="match status" value="1"/>
</dbReference>
<dbReference type="PATRIC" id="fig|1619005.3.peg.314"/>
<gene>
    <name evidence="3" type="ORF">UY19_C0005G0028</name>
</gene>
<dbReference type="GO" id="GO:0016491">
    <property type="term" value="F:oxidoreductase activity"/>
    <property type="evidence" value="ECO:0007669"/>
    <property type="project" value="UniProtKB-KW"/>
</dbReference>
<evidence type="ECO:0000313" key="3">
    <source>
        <dbReference type="EMBL" id="KKU90225.1"/>
    </source>
</evidence>
<dbReference type="PRINTS" id="PR00080">
    <property type="entry name" value="SDRFAMILY"/>
</dbReference>
<dbReference type="SUPFAM" id="SSF51735">
    <property type="entry name" value="NAD(P)-binding Rossmann-fold domains"/>
    <property type="match status" value="1"/>
</dbReference>
<dbReference type="Gene3D" id="3.40.50.720">
    <property type="entry name" value="NAD(P)-binding Rossmann-like Domain"/>
    <property type="match status" value="1"/>
</dbReference>